<dbReference type="RefSeq" id="WP_379571253.1">
    <property type="nucleotide sequence ID" value="NZ_JBHUFV010000015.1"/>
</dbReference>
<accession>A0ABW4SQC7</accession>
<dbReference type="Proteomes" id="UP001597368">
    <property type="component" value="Unassembled WGS sequence"/>
</dbReference>
<name>A0ABW4SQC7_9ACTN</name>
<reference evidence="2" key="1">
    <citation type="journal article" date="2019" name="Int. J. Syst. Evol. Microbiol.">
        <title>The Global Catalogue of Microorganisms (GCM) 10K type strain sequencing project: providing services to taxonomists for standard genome sequencing and annotation.</title>
        <authorList>
            <consortium name="The Broad Institute Genomics Platform"/>
            <consortium name="The Broad Institute Genome Sequencing Center for Infectious Disease"/>
            <person name="Wu L."/>
            <person name="Ma J."/>
        </authorList>
    </citation>
    <scope>NUCLEOTIDE SEQUENCE [LARGE SCALE GENOMIC DNA]</scope>
    <source>
        <strain evidence="2">ICMP 6774ER</strain>
    </source>
</reference>
<proteinExistence type="predicted"/>
<gene>
    <name evidence="1" type="ORF">ACFSKW_09415</name>
</gene>
<evidence type="ECO:0008006" key="3">
    <source>
        <dbReference type="Google" id="ProtNLM"/>
    </source>
</evidence>
<evidence type="ECO:0000313" key="1">
    <source>
        <dbReference type="EMBL" id="MFD1931696.1"/>
    </source>
</evidence>
<dbReference type="EMBL" id="JBHUFV010000015">
    <property type="protein sequence ID" value="MFD1931696.1"/>
    <property type="molecule type" value="Genomic_DNA"/>
</dbReference>
<sequence>MPKPHPALQRLDVFVGEWEIWLSIGDQDTAIGRTVFEWTEDGAFLVQRSEAKVAEDIPPEWVAGSPFPVTSVMGLDDASEELSMLYADGRGVHRVYRMSFDGGTWRVWREVPGFDQRFTATFSDGGGTINGYWEMSRDGSTWEHDFDLTYRKVA</sequence>
<comment type="caution">
    <text evidence="1">The sequence shown here is derived from an EMBL/GenBank/DDBJ whole genome shotgun (WGS) entry which is preliminary data.</text>
</comment>
<evidence type="ECO:0000313" key="2">
    <source>
        <dbReference type="Proteomes" id="UP001597368"/>
    </source>
</evidence>
<protein>
    <recommendedName>
        <fullName evidence="3">DUF1579 domain-containing protein</fullName>
    </recommendedName>
</protein>
<organism evidence="1 2">
    <name type="scientific">Nonomuraea mangrovi</name>
    <dbReference type="NCBI Taxonomy" id="2316207"/>
    <lineage>
        <taxon>Bacteria</taxon>
        <taxon>Bacillati</taxon>
        <taxon>Actinomycetota</taxon>
        <taxon>Actinomycetes</taxon>
        <taxon>Streptosporangiales</taxon>
        <taxon>Streptosporangiaceae</taxon>
        <taxon>Nonomuraea</taxon>
    </lineage>
</organism>
<keyword evidence="2" id="KW-1185">Reference proteome</keyword>